<dbReference type="Proteomes" id="UP001183586">
    <property type="component" value="Unassembled WGS sequence"/>
</dbReference>
<feature type="compositionally biased region" description="Low complexity" evidence="1">
    <location>
        <begin position="445"/>
        <end position="459"/>
    </location>
</feature>
<dbReference type="RefSeq" id="WP_311678125.1">
    <property type="nucleotide sequence ID" value="NZ_JAVREU010000001.1"/>
</dbReference>
<accession>A0ABU2P5A3</accession>
<organism evidence="2 3">
    <name type="scientific">Streptomyces dubilierae</name>
    <dbReference type="NCBI Taxonomy" id="3075533"/>
    <lineage>
        <taxon>Bacteria</taxon>
        <taxon>Bacillati</taxon>
        <taxon>Actinomycetota</taxon>
        <taxon>Actinomycetes</taxon>
        <taxon>Kitasatosporales</taxon>
        <taxon>Streptomycetaceae</taxon>
        <taxon>Streptomyces</taxon>
    </lineage>
</organism>
<protein>
    <recommendedName>
        <fullName evidence="4">Alpha/beta hydrolase</fullName>
    </recommendedName>
</protein>
<feature type="region of interest" description="Disordered" evidence="1">
    <location>
        <begin position="1"/>
        <end position="61"/>
    </location>
</feature>
<evidence type="ECO:0000313" key="3">
    <source>
        <dbReference type="Proteomes" id="UP001183586"/>
    </source>
</evidence>
<feature type="compositionally biased region" description="Low complexity" evidence="1">
    <location>
        <begin position="22"/>
        <end position="31"/>
    </location>
</feature>
<keyword evidence="3" id="KW-1185">Reference proteome</keyword>
<proteinExistence type="predicted"/>
<feature type="region of interest" description="Disordered" evidence="1">
    <location>
        <begin position="408"/>
        <end position="471"/>
    </location>
</feature>
<feature type="compositionally biased region" description="Basic and acidic residues" evidence="1">
    <location>
        <begin position="34"/>
        <end position="55"/>
    </location>
</feature>
<sequence>MGGEHPVMHCWVRSRDPRPRPQAVGQRQAGRGVRRGEVEDRASQQRAHVQDRAQEEPGVQDADLAQVDELRPWPPAGRLDVAAQQARHCAADRAGPPERPTAGVGVDGHDQLPQQARDVVLGQAGRPLPLQDLGQLRQRPMLGVRALAQARFFQPVVKRILVSELKQVHWYLDEPPVWQAARAAVAAEISADTRVVVAHSLGSVVAYEALCENADWPVTDLVTAHCAPAADEAGQGAALFFLEGDLPREDVAVDIRVDGGEDQALQFARFQGFGLPLHRAGGVEVVAAGEAGPAGVAALGLGGGQLVLEDLVAGEQHPFDPAPAAGALHPVAFDVLARAVKTTYSGGAGRGSRAVRSTYDWEPKPRTTRTGMLHSASQPMSSWRRASYSAATYSTCFWLRCGAGRTSRRRRAGRRPCPATLTGRGPRAACRPGSGSGLPGGPGRTGRAAAGTSTACAAGPQRRRAETAPER</sequence>
<evidence type="ECO:0000256" key="1">
    <source>
        <dbReference type="SAM" id="MobiDB-lite"/>
    </source>
</evidence>
<name>A0ABU2P5A3_9ACTN</name>
<evidence type="ECO:0000313" key="2">
    <source>
        <dbReference type="EMBL" id="MDT0385965.1"/>
    </source>
</evidence>
<gene>
    <name evidence="2" type="ORF">RM641_00785</name>
</gene>
<comment type="caution">
    <text evidence="2">The sequence shown here is derived from an EMBL/GenBank/DDBJ whole genome shotgun (WGS) entry which is preliminary data.</text>
</comment>
<evidence type="ECO:0008006" key="4">
    <source>
        <dbReference type="Google" id="ProtNLM"/>
    </source>
</evidence>
<feature type="compositionally biased region" description="Gly residues" evidence="1">
    <location>
        <begin position="434"/>
        <end position="444"/>
    </location>
</feature>
<dbReference type="EMBL" id="JAVREU010000001">
    <property type="protein sequence ID" value="MDT0385965.1"/>
    <property type="molecule type" value="Genomic_DNA"/>
</dbReference>
<reference evidence="3" key="1">
    <citation type="submission" date="2023-07" db="EMBL/GenBank/DDBJ databases">
        <title>30 novel species of actinomycetes from the DSMZ collection.</title>
        <authorList>
            <person name="Nouioui I."/>
        </authorList>
    </citation>
    <scope>NUCLEOTIDE SEQUENCE [LARGE SCALE GENOMIC DNA]</scope>
    <source>
        <strain evidence="3">DSM 41921</strain>
    </source>
</reference>